<feature type="compositionally biased region" description="Basic and acidic residues" evidence="2">
    <location>
        <begin position="249"/>
        <end position="258"/>
    </location>
</feature>
<sequence>MTRAEVARFREVAAEDSEQIDLLIDIGTETGLRWGELAGLHLERVDTKRLVIQVQEVWDKHSNEIKPYPKGRRRRGVPITRRLAGRIDDYVERNPPKRCRARHRGGGRCTGALLLASKAGTPLNYGNVRRQHRDSVAEGAGLAGVTPHDMRHTYASWLIQDGAGIETVSALLGHKSWTTTMRYAHLADARWAQVRDIIGGPEPTSGGLSSDSIAAAVRALAEAEPERWAAVAAALDGEQDPISAPFGGNRRERQDHRSGVPPQISRLIWLAPPAGFEPATPALEDLAYGPFRTVADFPCGLNGSRLRTLAVQRRLRTFPVDSWG</sequence>
<evidence type="ECO:0000256" key="1">
    <source>
        <dbReference type="ARBA" id="ARBA00023172"/>
    </source>
</evidence>
<protein>
    <submittedName>
        <fullName evidence="4">Site-specific integrase</fullName>
    </submittedName>
</protein>
<dbReference type="PROSITE" id="PS51898">
    <property type="entry name" value="TYR_RECOMBINASE"/>
    <property type="match status" value="1"/>
</dbReference>
<dbReference type="GO" id="GO:0006310">
    <property type="term" value="P:DNA recombination"/>
    <property type="evidence" value="ECO:0007669"/>
    <property type="project" value="UniProtKB-KW"/>
</dbReference>
<dbReference type="Pfam" id="PF00589">
    <property type="entry name" value="Phage_integrase"/>
    <property type="match status" value="1"/>
</dbReference>
<dbReference type="InterPro" id="IPR013762">
    <property type="entry name" value="Integrase-like_cat_sf"/>
</dbReference>
<comment type="caution">
    <text evidence="4">The sequence shown here is derived from an EMBL/GenBank/DDBJ whole genome shotgun (WGS) entry which is preliminary data.</text>
</comment>
<keyword evidence="1" id="KW-0233">DNA recombination</keyword>
<dbReference type="InterPro" id="IPR050090">
    <property type="entry name" value="Tyrosine_recombinase_XerCD"/>
</dbReference>
<dbReference type="OrthoDB" id="4529782at2"/>
<dbReference type="CDD" id="cd00796">
    <property type="entry name" value="INT_Rci_Hp1_C"/>
    <property type="match status" value="1"/>
</dbReference>
<dbReference type="SUPFAM" id="SSF56349">
    <property type="entry name" value="DNA breaking-rejoining enzymes"/>
    <property type="match status" value="1"/>
</dbReference>
<dbReference type="PANTHER" id="PTHR30349">
    <property type="entry name" value="PHAGE INTEGRASE-RELATED"/>
    <property type="match status" value="1"/>
</dbReference>
<feature type="region of interest" description="Disordered" evidence="2">
    <location>
        <begin position="240"/>
        <end position="260"/>
    </location>
</feature>
<dbReference type="AlphaFoldDB" id="A0A4R4YRV5"/>
<evidence type="ECO:0000259" key="3">
    <source>
        <dbReference type="PROSITE" id="PS51898"/>
    </source>
</evidence>
<organism evidence="4 5">
    <name type="scientific">Saccharopolyspora elongata</name>
    <dbReference type="NCBI Taxonomy" id="2530387"/>
    <lineage>
        <taxon>Bacteria</taxon>
        <taxon>Bacillati</taxon>
        <taxon>Actinomycetota</taxon>
        <taxon>Actinomycetes</taxon>
        <taxon>Pseudonocardiales</taxon>
        <taxon>Pseudonocardiaceae</taxon>
        <taxon>Saccharopolyspora</taxon>
    </lineage>
</organism>
<dbReference type="Gene3D" id="1.10.443.10">
    <property type="entry name" value="Intergrase catalytic core"/>
    <property type="match status" value="1"/>
</dbReference>
<name>A0A4R4YRV5_9PSEU</name>
<dbReference type="InterPro" id="IPR011010">
    <property type="entry name" value="DNA_brk_join_enz"/>
</dbReference>
<dbReference type="GO" id="GO:0015074">
    <property type="term" value="P:DNA integration"/>
    <property type="evidence" value="ECO:0007669"/>
    <property type="project" value="InterPro"/>
</dbReference>
<dbReference type="RefSeq" id="WP_132488570.1">
    <property type="nucleotide sequence ID" value="NZ_SMKW01000032.1"/>
</dbReference>
<evidence type="ECO:0000313" key="5">
    <source>
        <dbReference type="Proteomes" id="UP000294947"/>
    </source>
</evidence>
<evidence type="ECO:0000256" key="2">
    <source>
        <dbReference type="SAM" id="MobiDB-lite"/>
    </source>
</evidence>
<dbReference type="GO" id="GO:0003677">
    <property type="term" value="F:DNA binding"/>
    <property type="evidence" value="ECO:0007669"/>
    <property type="project" value="InterPro"/>
</dbReference>
<reference evidence="4 5" key="1">
    <citation type="submission" date="2019-03" db="EMBL/GenBank/DDBJ databases">
        <title>Draft genome sequences of novel Actinobacteria.</title>
        <authorList>
            <person name="Sahin N."/>
            <person name="Ay H."/>
            <person name="Saygin H."/>
        </authorList>
    </citation>
    <scope>NUCLEOTIDE SEQUENCE [LARGE SCALE GENOMIC DNA]</scope>
    <source>
        <strain evidence="4 5">7K502</strain>
    </source>
</reference>
<feature type="domain" description="Tyr recombinase" evidence="3">
    <location>
        <begin position="1"/>
        <end position="196"/>
    </location>
</feature>
<proteinExistence type="predicted"/>
<keyword evidence="5" id="KW-1185">Reference proteome</keyword>
<dbReference type="Proteomes" id="UP000294947">
    <property type="component" value="Unassembled WGS sequence"/>
</dbReference>
<gene>
    <name evidence="4" type="ORF">E1288_23645</name>
</gene>
<accession>A0A4R4YRV5</accession>
<dbReference type="InterPro" id="IPR002104">
    <property type="entry name" value="Integrase_catalytic"/>
</dbReference>
<dbReference type="EMBL" id="SMKW01000032">
    <property type="protein sequence ID" value="TDD47946.1"/>
    <property type="molecule type" value="Genomic_DNA"/>
</dbReference>
<dbReference type="PANTHER" id="PTHR30349:SF64">
    <property type="entry name" value="PROPHAGE INTEGRASE INTD-RELATED"/>
    <property type="match status" value="1"/>
</dbReference>
<evidence type="ECO:0000313" key="4">
    <source>
        <dbReference type="EMBL" id="TDD47946.1"/>
    </source>
</evidence>